<organism evidence="13">
    <name type="scientific">Salvia splendens</name>
    <name type="common">Scarlet sage</name>
    <dbReference type="NCBI Taxonomy" id="180675"/>
    <lineage>
        <taxon>Eukaryota</taxon>
        <taxon>Viridiplantae</taxon>
        <taxon>Streptophyta</taxon>
        <taxon>Embryophyta</taxon>
        <taxon>Tracheophyta</taxon>
        <taxon>Spermatophyta</taxon>
        <taxon>Magnoliopsida</taxon>
        <taxon>eudicotyledons</taxon>
        <taxon>Gunneridae</taxon>
        <taxon>Pentapetalae</taxon>
        <taxon>asterids</taxon>
        <taxon>lamiids</taxon>
        <taxon>Lamiales</taxon>
        <taxon>Lamiaceae</taxon>
        <taxon>Nepetoideae</taxon>
        <taxon>Mentheae</taxon>
        <taxon>Salviinae</taxon>
        <taxon>Salvia</taxon>
        <taxon>Salvia subgen. Calosphace</taxon>
        <taxon>core Calosphace</taxon>
    </lineage>
</organism>
<dbReference type="PROSITE" id="PS00546">
    <property type="entry name" value="CYSTEINE_SWITCH"/>
    <property type="match status" value="1"/>
</dbReference>
<feature type="binding site" evidence="10">
    <location>
        <position position="293"/>
    </location>
    <ligand>
        <name>Zn(2+)</name>
        <dbReference type="ChEBI" id="CHEBI:29105"/>
        <label>1</label>
    </ligand>
</feature>
<feature type="binding site" evidence="10">
    <location>
        <position position="352"/>
    </location>
    <ligand>
        <name>Zn(2+)</name>
        <dbReference type="ChEBI" id="CHEBI:29105"/>
        <label>2</label>
        <note>catalytic</note>
    </ligand>
</feature>
<dbReference type="GO" id="GO:0031012">
    <property type="term" value="C:extracellular matrix"/>
    <property type="evidence" value="ECO:0007669"/>
    <property type="project" value="InterPro"/>
</dbReference>
<evidence type="ECO:0000256" key="7">
    <source>
        <dbReference type="ARBA" id="ARBA00023049"/>
    </source>
</evidence>
<evidence type="ECO:0000313" key="14">
    <source>
        <dbReference type="Proteomes" id="UP000298416"/>
    </source>
</evidence>
<gene>
    <name evidence="13" type="ORF">SASPL_156457</name>
</gene>
<reference evidence="13" key="2">
    <citation type="submission" date="2020-08" db="EMBL/GenBank/DDBJ databases">
        <title>Plant Genome Project.</title>
        <authorList>
            <person name="Zhang R.-G."/>
        </authorList>
    </citation>
    <scope>NUCLEOTIDE SEQUENCE</scope>
    <source>
        <strain evidence="13">Huo1</strain>
        <tissue evidence="13">Leaf</tissue>
    </source>
</reference>
<dbReference type="InterPro" id="IPR002477">
    <property type="entry name" value="Peptidoglycan-bd-like"/>
</dbReference>
<comment type="cofactor">
    <cofactor evidence="10">
        <name>Zn(2+)</name>
        <dbReference type="ChEBI" id="CHEBI:29105"/>
    </cofactor>
    <text evidence="10">Binds 2 Zn(2+) ions per subunit.</text>
</comment>
<dbReference type="Proteomes" id="UP000298416">
    <property type="component" value="Unassembled WGS sequence"/>
</dbReference>
<keyword evidence="7" id="KW-0482">Metalloprotease</keyword>
<evidence type="ECO:0000256" key="6">
    <source>
        <dbReference type="ARBA" id="ARBA00022833"/>
    </source>
</evidence>
<feature type="domain" description="Peptidase metallopeptidase" evidence="12">
    <location>
        <begin position="219"/>
        <end position="375"/>
    </location>
</feature>
<name>A0A8X8VWN0_SALSN</name>
<evidence type="ECO:0000259" key="12">
    <source>
        <dbReference type="SMART" id="SM00235"/>
    </source>
</evidence>
<reference evidence="13" key="1">
    <citation type="submission" date="2018-01" db="EMBL/GenBank/DDBJ databases">
        <authorList>
            <person name="Mao J.F."/>
        </authorList>
    </citation>
    <scope>NUCLEOTIDE SEQUENCE</scope>
    <source>
        <strain evidence="13">Huo1</strain>
        <tissue evidence="13">Leaf</tissue>
    </source>
</reference>
<dbReference type="EMBL" id="PNBA02000401">
    <property type="protein sequence ID" value="KAG6383779.1"/>
    <property type="molecule type" value="Genomic_DNA"/>
</dbReference>
<keyword evidence="11" id="KW-1133">Transmembrane helix</keyword>
<evidence type="ECO:0000256" key="3">
    <source>
        <dbReference type="ARBA" id="ARBA00022723"/>
    </source>
</evidence>
<feature type="binding site" evidence="10">
    <location>
        <position position="308"/>
    </location>
    <ligand>
        <name>Zn(2+)</name>
        <dbReference type="ChEBI" id="CHEBI:29105"/>
        <label>1</label>
    </ligand>
</feature>
<dbReference type="PANTHER" id="PTHR10201:SF213">
    <property type="entry name" value="METALLOENDOPROTEINASE 2-MMP-LIKE"/>
    <property type="match status" value="1"/>
</dbReference>
<dbReference type="InterPro" id="IPR036365">
    <property type="entry name" value="PGBD-like_sf"/>
</dbReference>
<keyword evidence="8" id="KW-0865">Zymogen</keyword>
<keyword evidence="14" id="KW-1185">Reference proteome</keyword>
<evidence type="ECO:0000256" key="5">
    <source>
        <dbReference type="ARBA" id="ARBA00022801"/>
    </source>
</evidence>
<evidence type="ECO:0000256" key="8">
    <source>
        <dbReference type="ARBA" id="ARBA00023145"/>
    </source>
</evidence>
<dbReference type="Gene3D" id="3.40.390.10">
    <property type="entry name" value="Collagenase (Catalytic Domain)"/>
    <property type="match status" value="2"/>
</dbReference>
<accession>A0A8X8VWN0</accession>
<dbReference type="InterPro" id="IPR021190">
    <property type="entry name" value="Pept_M10A"/>
</dbReference>
<dbReference type="GO" id="GO:0030574">
    <property type="term" value="P:collagen catabolic process"/>
    <property type="evidence" value="ECO:0007669"/>
    <property type="project" value="TreeGrafter"/>
</dbReference>
<feature type="binding site" evidence="10">
    <location>
        <position position="295"/>
    </location>
    <ligand>
        <name>Zn(2+)</name>
        <dbReference type="ChEBI" id="CHEBI:29105"/>
        <label>1</label>
    </ligand>
</feature>
<dbReference type="Pfam" id="PF01471">
    <property type="entry name" value="PG_binding_1"/>
    <property type="match status" value="2"/>
</dbReference>
<feature type="active site" evidence="9">
    <location>
        <position position="343"/>
    </location>
</feature>
<feature type="binding site" evidence="10">
    <location>
        <position position="318"/>
    </location>
    <ligand>
        <name>Zn(2+)</name>
        <dbReference type="ChEBI" id="CHEBI:29105"/>
        <label>1</label>
    </ligand>
</feature>
<comment type="caution">
    <text evidence="13">The sequence shown here is derived from an EMBL/GenBank/DDBJ whole genome shotgun (WGS) entry which is preliminary data.</text>
</comment>
<feature type="binding site" evidence="10">
    <location>
        <position position="342"/>
    </location>
    <ligand>
        <name>Zn(2+)</name>
        <dbReference type="ChEBI" id="CHEBI:29105"/>
        <label>2</label>
        <note>catalytic</note>
    </ligand>
</feature>
<keyword evidence="5" id="KW-0378">Hydrolase</keyword>
<comment type="cofactor">
    <cofactor evidence="10">
        <name>Ca(2+)</name>
        <dbReference type="ChEBI" id="CHEBI:29108"/>
    </cofactor>
    <text evidence="10">Can bind about 5 Ca(2+) ions per subunit.</text>
</comment>
<feature type="binding site" evidence="10">
    <location>
        <position position="301"/>
    </location>
    <ligand>
        <name>Ca(2+)</name>
        <dbReference type="ChEBI" id="CHEBI:29108"/>
        <label>3</label>
    </ligand>
</feature>
<dbReference type="GO" id="GO:0006508">
    <property type="term" value="P:proteolysis"/>
    <property type="evidence" value="ECO:0007669"/>
    <property type="project" value="UniProtKB-KW"/>
</dbReference>
<dbReference type="InterPro" id="IPR036366">
    <property type="entry name" value="PGBDSf"/>
</dbReference>
<feature type="binding site" evidence="10">
    <location>
        <position position="360"/>
    </location>
    <ligand>
        <name>Zn(2+)</name>
        <dbReference type="ChEBI" id="CHEBI:29105"/>
        <label>2</label>
        <note>catalytic</note>
    </ligand>
</feature>
<dbReference type="Pfam" id="PF00413">
    <property type="entry name" value="Peptidase_M10"/>
    <property type="match status" value="1"/>
</dbReference>
<keyword evidence="11" id="KW-0812">Transmembrane</keyword>
<protein>
    <recommendedName>
        <fullName evidence="12">Peptidase metallopeptidase domain-containing protein</fullName>
    </recommendedName>
</protein>
<feature type="binding site" evidence="10">
    <location>
        <position position="323"/>
    </location>
    <ligand>
        <name>Ca(2+)</name>
        <dbReference type="ChEBI" id="CHEBI:29108"/>
        <label>1</label>
    </ligand>
</feature>
<dbReference type="PANTHER" id="PTHR10201">
    <property type="entry name" value="MATRIX METALLOPROTEINASE"/>
    <property type="match status" value="1"/>
</dbReference>
<dbReference type="GO" id="GO:0030198">
    <property type="term" value="P:extracellular matrix organization"/>
    <property type="evidence" value="ECO:0007669"/>
    <property type="project" value="TreeGrafter"/>
</dbReference>
<dbReference type="InterPro" id="IPR021158">
    <property type="entry name" value="Pept_M10A_Zn_BS"/>
</dbReference>
<evidence type="ECO:0000256" key="1">
    <source>
        <dbReference type="ARBA" id="ARBA00009614"/>
    </source>
</evidence>
<evidence type="ECO:0000256" key="2">
    <source>
        <dbReference type="ARBA" id="ARBA00022670"/>
    </source>
</evidence>
<keyword evidence="3 10" id="KW-0479">Metal-binding</keyword>
<keyword evidence="2" id="KW-0645">Protease</keyword>
<feature type="binding site" evidence="10">
    <location>
        <position position="300"/>
    </location>
    <ligand>
        <name>Ca(2+)</name>
        <dbReference type="ChEBI" id="CHEBI:29108"/>
        <label>3</label>
    </ligand>
</feature>
<evidence type="ECO:0000256" key="9">
    <source>
        <dbReference type="PIRSR" id="PIRSR621190-1"/>
    </source>
</evidence>
<feature type="binding site" evidence="10">
    <location>
        <position position="320"/>
    </location>
    <ligand>
        <name>Ca(2+)</name>
        <dbReference type="ChEBI" id="CHEBI:29108"/>
        <label>3</label>
    </ligand>
</feature>
<dbReference type="Gene3D" id="1.10.101.10">
    <property type="entry name" value="PGBD-like superfamily/PGBD"/>
    <property type="match status" value="1"/>
</dbReference>
<feature type="transmembrane region" description="Helical" evidence="11">
    <location>
        <begin position="160"/>
        <end position="182"/>
    </location>
</feature>
<dbReference type="InterPro" id="IPR001818">
    <property type="entry name" value="Pept_M10_metallopeptidase"/>
</dbReference>
<dbReference type="GO" id="GO:0008270">
    <property type="term" value="F:zinc ion binding"/>
    <property type="evidence" value="ECO:0007669"/>
    <property type="project" value="InterPro"/>
</dbReference>
<keyword evidence="6 10" id="KW-0862">Zinc</keyword>
<dbReference type="InterPro" id="IPR006026">
    <property type="entry name" value="Peptidase_Metallo"/>
</dbReference>
<keyword evidence="10" id="KW-0106">Calcium</keyword>
<dbReference type="GO" id="GO:0004222">
    <property type="term" value="F:metalloendopeptidase activity"/>
    <property type="evidence" value="ECO:0007669"/>
    <property type="project" value="InterPro"/>
</dbReference>
<comment type="similarity">
    <text evidence="1">Belongs to the peptidase M10A family. Matrix metalloproteinases (MMPs) subfamily.</text>
</comment>
<evidence type="ECO:0000256" key="4">
    <source>
        <dbReference type="ARBA" id="ARBA00022729"/>
    </source>
</evidence>
<evidence type="ECO:0000256" key="11">
    <source>
        <dbReference type="SAM" id="Phobius"/>
    </source>
</evidence>
<feature type="binding site" evidence="10">
    <location>
        <position position="323"/>
    </location>
    <ligand>
        <name>Ca(2+)</name>
        <dbReference type="ChEBI" id="CHEBI:29108"/>
        <label>3</label>
    </ligand>
</feature>
<dbReference type="PRINTS" id="PR00138">
    <property type="entry name" value="MATRIXIN"/>
</dbReference>
<feature type="binding site" evidence="10">
    <location>
        <position position="346"/>
    </location>
    <ligand>
        <name>Zn(2+)</name>
        <dbReference type="ChEBI" id="CHEBI:29105"/>
        <label>2</label>
        <note>catalytic</note>
    </ligand>
</feature>
<dbReference type="SMART" id="SM00235">
    <property type="entry name" value="ZnMc"/>
    <property type="match status" value="1"/>
</dbReference>
<dbReference type="AlphaFoldDB" id="A0A8X8VWN0"/>
<dbReference type="InterPro" id="IPR024079">
    <property type="entry name" value="MetalloPept_cat_dom_sf"/>
</dbReference>
<evidence type="ECO:0000313" key="13">
    <source>
        <dbReference type="EMBL" id="KAG6383779.1"/>
    </source>
</evidence>
<keyword evidence="11" id="KW-0472">Membrane</keyword>
<dbReference type="SUPFAM" id="SSF47090">
    <property type="entry name" value="PGBD-like"/>
    <property type="match status" value="1"/>
</dbReference>
<dbReference type="SUPFAM" id="SSF55486">
    <property type="entry name" value="Metalloproteases ('zincins'), catalytic domain"/>
    <property type="match status" value="1"/>
</dbReference>
<keyword evidence="4" id="KW-0732">Signal</keyword>
<proteinExistence type="inferred from homology"/>
<sequence length="379" mass="42741">MEPSIGRCKYRVHNSKVAKHKPNAKYVFGHAKRSTPSDKNSSPFNFIKKLKGCHKGNNTKDILELKAYLEKFGYLSYGNNIHATNDDFDDILESAIKTYQKNYNIKPSGIIDDETISKMTTPRCGVPDIVNDEVRIMGDAGHGWWDFGDHFRTFFKFSFMAFKIFLPISLIFLIFILLAPIGHAKRSTPSDKTSSPFDFIKKLKGCHKGNHTKEIHELKAYLEKFGYLKYEDKTHATNDDFDDTLESAIKTYQKNYHIKPSDSFQETLDGHLPKPISLFDSPPNFPSSHRRNHGDGASFDGPGGVLAHAFAPTNGRFHYDADERWSIGSVAGAFDLETIALHEIGHLLGLGHSSVNAAIMFRGSEQGRSRICITMIFKE</sequence>
<evidence type="ECO:0000256" key="10">
    <source>
        <dbReference type="PIRSR" id="PIRSR621190-2"/>
    </source>
</evidence>